<gene>
    <name evidence="1" type="ORF">LEP1GSC188_4845</name>
</gene>
<dbReference type="EMBL" id="AHOR02000065">
    <property type="protein sequence ID" value="EMF80044.1"/>
    <property type="molecule type" value="Genomic_DNA"/>
</dbReference>
<reference evidence="1 2" key="1">
    <citation type="submission" date="2013-01" db="EMBL/GenBank/DDBJ databases">
        <authorList>
            <person name="Harkins D.M."/>
            <person name="Durkin A.S."/>
            <person name="Brinkac L.M."/>
            <person name="Haft D.H."/>
            <person name="Selengut J.D."/>
            <person name="Sanka R."/>
            <person name="DePew J."/>
            <person name="Purushe J."/>
            <person name="Tulsiani S.M."/>
            <person name="Graham G.C."/>
            <person name="Burns M.-A."/>
            <person name="Dohnt M.F."/>
            <person name="Smythe L.D."/>
            <person name="McKay D.B."/>
            <person name="Craig S.B."/>
            <person name="Vinetz J.M."/>
            <person name="Sutton G.G."/>
            <person name="Nierman W.C."/>
            <person name="Fouts D.E."/>
        </authorList>
    </citation>
    <scope>NUCLEOTIDE SEQUENCE [LARGE SCALE GENOMIC DNA]</scope>
    <source>
        <strain evidence="1 2">LT2116</strain>
    </source>
</reference>
<accession>M3G270</accession>
<evidence type="ECO:0000313" key="2">
    <source>
        <dbReference type="Proteomes" id="UP000011770"/>
    </source>
</evidence>
<protein>
    <submittedName>
        <fullName evidence="1">Uncharacterized protein</fullName>
    </submittedName>
</protein>
<organism evidence="1 2">
    <name type="scientific">Leptospira weilii serovar Topaz str. LT2116</name>
    <dbReference type="NCBI Taxonomy" id="1088540"/>
    <lineage>
        <taxon>Bacteria</taxon>
        <taxon>Pseudomonadati</taxon>
        <taxon>Spirochaetota</taxon>
        <taxon>Spirochaetia</taxon>
        <taxon>Leptospirales</taxon>
        <taxon>Leptospiraceae</taxon>
        <taxon>Leptospira</taxon>
    </lineage>
</organism>
<dbReference type="Proteomes" id="UP000011770">
    <property type="component" value="Unassembled WGS sequence"/>
</dbReference>
<evidence type="ECO:0000313" key="1">
    <source>
        <dbReference type="EMBL" id="EMF80044.1"/>
    </source>
</evidence>
<dbReference type="AlphaFoldDB" id="M3G270"/>
<proteinExistence type="predicted"/>
<comment type="caution">
    <text evidence="1">The sequence shown here is derived from an EMBL/GenBank/DDBJ whole genome shotgun (WGS) entry which is preliminary data.</text>
</comment>
<sequence>MKMKNFVDELNNELKSKGLPEVQRGSQTQIKICAGCGRGATVLYSMNRCRVCITSGYRNRYLPPGRIKFF</sequence>
<name>M3G270_9LEPT</name>